<sequence>MTQQKAEKATCKSQGSAAISRLQNIPFIIQILRQSTDHAGRRRQLKYTCRFFLFVQLTEVEMPGVHCQPNSERPELSSLHDLRFPNSAMLLASPHA</sequence>
<dbReference type="Gramene" id="PUZ76961">
    <property type="protein sequence ID" value="PUZ76961"/>
    <property type="gene ID" value="GQ55_1G332100"/>
</dbReference>
<evidence type="ECO:0000313" key="1">
    <source>
        <dbReference type="EMBL" id="PUZ76961.1"/>
    </source>
</evidence>
<dbReference type="AlphaFoldDB" id="A0A2T7FA53"/>
<name>A0A2T7FA53_9POAL</name>
<evidence type="ECO:0000313" key="2">
    <source>
        <dbReference type="Proteomes" id="UP000244336"/>
    </source>
</evidence>
<organism evidence="1 2">
    <name type="scientific">Panicum hallii var. hallii</name>
    <dbReference type="NCBI Taxonomy" id="1504633"/>
    <lineage>
        <taxon>Eukaryota</taxon>
        <taxon>Viridiplantae</taxon>
        <taxon>Streptophyta</taxon>
        <taxon>Embryophyta</taxon>
        <taxon>Tracheophyta</taxon>
        <taxon>Spermatophyta</taxon>
        <taxon>Magnoliopsida</taxon>
        <taxon>Liliopsida</taxon>
        <taxon>Poales</taxon>
        <taxon>Poaceae</taxon>
        <taxon>PACMAD clade</taxon>
        <taxon>Panicoideae</taxon>
        <taxon>Panicodae</taxon>
        <taxon>Paniceae</taxon>
        <taxon>Panicinae</taxon>
        <taxon>Panicum</taxon>
        <taxon>Panicum sect. Panicum</taxon>
    </lineage>
</organism>
<proteinExistence type="predicted"/>
<gene>
    <name evidence="1" type="ORF">GQ55_1G332100</name>
</gene>
<dbReference type="Proteomes" id="UP000244336">
    <property type="component" value="Chromosome 1"/>
</dbReference>
<accession>A0A2T7FA53</accession>
<keyword evidence="2" id="KW-1185">Reference proteome</keyword>
<dbReference type="EMBL" id="CM009749">
    <property type="protein sequence ID" value="PUZ76961.1"/>
    <property type="molecule type" value="Genomic_DNA"/>
</dbReference>
<protein>
    <submittedName>
        <fullName evidence="1">Uncharacterized protein</fullName>
    </submittedName>
</protein>
<reference evidence="1 2" key="1">
    <citation type="submission" date="2018-04" db="EMBL/GenBank/DDBJ databases">
        <title>WGS assembly of Panicum hallii var. hallii HAL2.</title>
        <authorList>
            <person name="Lovell J."/>
            <person name="Jenkins J."/>
            <person name="Lowry D."/>
            <person name="Mamidi S."/>
            <person name="Sreedasyam A."/>
            <person name="Weng X."/>
            <person name="Barry K."/>
            <person name="Bonette J."/>
            <person name="Campitelli B."/>
            <person name="Daum C."/>
            <person name="Gordon S."/>
            <person name="Gould B."/>
            <person name="Lipzen A."/>
            <person name="MacQueen A."/>
            <person name="Palacio-Mejia J."/>
            <person name="Plott C."/>
            <person name="Shakirov E."/>
            <person name="Shu S."/>
            <person name="Yoshinaga Y."/>
            <person name="Zane M."/>
            <person name="Rokhsar D."/>
            <person name="Grimwood J."/>
            <person name="Schmutz J."/>
            <person name="Juenger T."/>
        </authorList>
    </citation>
    <scope>NUCLEOTIDE SEQUENCE [LARGE SCALE GENOMIC DNA]</scope>
    <source>
        <strain evidence="2">cv. HAL2</strain>
    </source>
</reference>